<protein>
    <submittedName>
        <fullName evidence="2">Uncharacterized protein</fullName>
    </submittedName>
</protein>
<organism evidence="2 3">
    <name type="scientific">Dehalococcoides mccartyi</name>
    <dbReference type="NCBI Taxonomy" id="61435"/>
    <lineage>
        <taxon>Bacteria</taxon>
        <taxon>Bacillati</taxon>
        <taxon>Chloroflexota</taxon>
        <taxon>Dehalococcoidia</taxon>
        <taxon>Dehalococcoidales</taxon>
        <taxon>Dehalococcoidaceae</taxon>
        <taxon>Dehalococcoides</taxon>
    </lineage>
</organism>
<dbReference type="AlphaFoldDB" id="A0A0V8M3R1"/>
<evidence type="ECO:0000256" key="1">
    <source>
        <dbReference type="SAM" id="MobiDB-lite"/>
    </source>
</evidence>
<dbReference type="Proteomes" id="UP000053577">
    <property type="component" value="Unassembled WGS sequence"/>
</dbReference>
<feature type="compositionally biased region" description="Basic and acidic residues" evidence="1">
    <location>
        <begin position="162"/>
        <end position="177"/>
    </location>
</feature>
<dbReference type="EMBL" id="JGYD01000011">
    <property type="protein sequence ID" value="KSV18411.1"/>
    <property type="molecule type" value="Genomic_DNA"/>
</dbReference>
<gene>
    <name evidence="2" type="ORF">DA01_03125</name>
</gene>
<proteinExistence type="predicted"/>
<dbReference type="RefSeq" id="WP_058292363.1">
    <property type="nucleotide sequence ID" value="NZ_JGYD01000011.1"/>
</dbReference>
<dbReference type="PATRIC" id="fig|61435.5.peg.627"/>
<sequence>MTTSLSILSGELGDIFWDLPPVVSYVTGMDLGCSIYVANPTEVEKEYALMARLTRNETLISDEALPVFGYTWFNVAPGEFIKLNGALRFDESDASLAVLLVEKETEEVTDSVSTYLAKVSSSVLPPWLGGSTTTTTDWSSLLGMMLPFLMLGMIAVALKPQSEKKENISQPKEERKLLPAGRQS</sequence>
<accession>A0A0V8M3R1</accession>
<evidence type="ECO:0000313" key="2">
    <source>
        <dbReference type="EMBL" id="KSV18411.1"/>
    </source>
</evidence>
<comment type="caution">
    <text evidence="2">The sequence shown here is derived from an EMBL/GenBank/DDBJ whole genome shotgun (WGS) entry which is preliminary data.</text>
</comment>
<feature type="region of interest" description="Disordered" evidence="1">
    <location>
        <begin position="162"/>
        <end position="184"/>
    </location>
</feature>
<name>A0A0V8M3R1_9CHLR</name>
<evidence type="ECO:0000313" key="3">
    <source>
        <dbReference type="Proteomes" id="UP000053577"/>
    </source>
</evidence>
<dbReference type="OrthoDB" id="166120at2"/>
<reference evidence="2 3" key="1">
    <citation type="journal article" date="2015" name="Sci. Rep.">
        <title>A comparative genomics and reductive dehalogenase gene transcription study of two chloroethene-respiring bacteria, Dehalococcoides mccartyi strains MB and 11a.</title>
        <authorList>
            <person name="Low A."/>
            <person name="Shen Z."/>
            <person name="Cheng D."/>
            <person name="Rogers M.J."/>
            <person name="Lee P.K."/>
            <person name="He J."/>
        </authorList>
    </citation>
    <scope>NUCLEOTIDE SEQUENCE [LARGE SCALE GENOMIC DNA]</scope>
    <source>
        <strain evidence="2 3">MB</strain>
    </source>
</reference>